<name>A0A1B2DEI1_9BACL</name>
<dbReference type="Pfam" id="PF01741">
    <property type="entry name" value="MscL"/>
    <property type="match status" value="1"/>
</dbReference>
<dbReference type="PROSITE" id="PS01327">
    <property type="entry name" value="MSCL"/>
    <property type="match status" value="1"/>
</dbReference>
<dbReference type="InterPro" id="IPR037673">
    <property type="entry name" value="MSC/AndL"/>
</dbReference>
<dbReference type="GO" id="GO:0005886">
    <property type="term" value="C:plasma membrane"/>
    <property type="evidence" value="ECO:0007669"/>
    <property type="project" value="UniProtKB-SubCell"/>
</dbReference>
<keyword evidence="9 10" id="KW-0407">Ion channel</keyword>
<protein>
    <recommendedName>
        <fullName evidence="10">Large-conductance mechanosensitive channel</fullName>
    </recommendedName>
</protein>
<evidence type="ECO:0000256" key="4">
    <source>
        <dbReference type="ARBA" id="ARBA00022475"/>
    </source>
</evidence>
<dbReference type="PANTHER" id="PTHR30266">
    <property type="entry name" value="MECHANOSENSITIVE CHANNEL MSCL"/>
    <property type="match status" value="1"/>
</dbReference>
<gene>
    <name evidence="10" type="primary">mscL</name>
    <name evidence="11" type="ORF">BBD42_06175</name>
</gene>
<dbReference type="NCBIfam" id="NF010557">
    <property type="entry name" value="PRK13952.1"/>
    <property type="match status" value="1"/>
</dbReference>
<dbReference type="EMBL" id="CP016808">
    <property type="protein sequence ID" value="ANY66089.1"/>
    <property type="molecule type" value="Genomic_DNA"/>
</dbReference>
<comment type="subunit">
    <text evidence="10">Homopentamer.</text>
</comment>
<keyword evidence="3 10" id="KW-0813">Transport</keyword>
<dbReference type="PANTHER" id="PTHR30266:SF2">
    <property type="entry name" value="LARGE-CONDUCTANCE MECHANOSENSITIVE CHANNEL"/>
    <property type="match status" value="1"/>
</dbReference>
<keyword evidence="5 10" id="KW-0812">Transmembrane</keyword>
<feature type="transmembrane region" description="Helical" evidence="10">
    <location>
        <begin position="12"/>
        <end position="33"/>
    </location>
</feature>
<dbReference type="InterPro" id="IPR001185">
    <property type="entry name" value="MS_channel"/>
</dbReference>
<keyword evidence="8 10" id="KW-0472">Membrane</keyword>
<dbReference type="AlphaFoldDB" id="A0A1B2DEI1"/>
<evidence type="ECO:0000256" key="7">
    <source>
        <dbReference type="ARBA" id="ARBA00023065"/>
    </source>
</evidence>
<dbReference type="Gene3D" id="1.10.1200.120">
    <property type="entry name" value="Large-conductance mechanosensitive channel, MscL, domain 1"/>
    <property type="match status" value="1"/>
</dbReference>
<dbReference type="GO" id="GO:0008381">
    <property type="term" value="F:mechanosensitive monoatomic ion channel activity"/>
    <property type="evidence" value="ECO:0007669"/>
    <property type="project" value="UniProtKB-UniRule"/>
</dbReference>
<evidence type="ECO:0000256" key="8">
    <source>
        <dbReference type="ARBA" id="ARBA00023136"/>
    </source>
</evidence>
<dbReference type="InterPro" id="IPR036019">
    <property type="entry name" value="MscL_channel"/>
</dbReference>
<keyword evidence="6 10" id="KW-1133">Transmembrane helix</keyword>
<proteinExistence type="inferred from homology"/>
<evidence type="ECO:0000256" key="5">
    <source>
        <dbReference type="ARBA" id="ARBA00022692"/>
    </source>
</evidence>
<sequence>MKIVQEFKEFAIKGNVIDLAVGVIIGGAFGKIVTSLVNDIIMPPIGRVLGGVNFKDLFINLDPKHTEQLEAAGTVVRSLDDASKNGIAVIAYGQFINVMLDFFIVAVCIFFLVKGINMLRRSKTEEAPAEAAPTEKDCPYCLSSIPLKATRCKHCTSQLEAVDTGRSH</sequence>
<evidence type="ECO:0000256" key="9">
    <source>
        <dbReference type="ARBA" id="ARBA00023303"/>
    </source>
</evidence>
<dbReference type="SUPFAM" id="SSF81330">
    <property type="entry name" value="Gated mechanosensitive channel"/>
    <property type="match status" value="1"/>
</dbReference>
<dbReference type="NCBIfam" id="NF001843">
    <property type="entry name" value="PRK00567.1-4"/>
    <property type="match status" value="1"/>
</dbReference>
<feature type="transmembrane region" description="Helical" evidence="10">
    <location>
        <begin position="87"/>
        <end position="113"/>
    </location>
</feature>
<dbReference type="InterPro" id="IPR019823">
    <property type="entry name" value="Mechanosensitive_channel_CS"/>
</dbReference>
<dbReference type="HAMAP" id="MF_00115">
    <property type="entry name" value="MscL"/>
    <property type="match status" value="1"/>
</dbReference>
<evidence type="ECO:0000313" key="11">
    <source>
        <dbReference type="EMBL" id="ANY66089.1"/>
    </source>
</evidence>
<evidence type="ECO:0000256" key="1">
    <source>
        <dbReference type="ARBA" id="ARBA00004651"/>
    </source>
</evidence>
<keyword evidence="7 10" id="KW-0406">Ion transport</keyword>
<comment type="subcellular location">
    <subcellularLocation>
        <location evidence="1 10">Cell membrane</location>
        <topology evidence="1 10">Multi-pass membrane protein</topology>
    </subcellularLocation>
</comment>
<evidence type="ECO:0000256" key="6">
    <source>
        <dbReference type="ARBA" id="ARBA00022989"/>
    </source>
</evidence>
<evidence type="ECO:0000256" key="10">
    <source>
        <dbReference type="HAMAP-Rule" id="MF_00115"/>
    </source>
</evidence>
<dbReference type="NCBIfam" id="TIGR00220">
    <property type="entry name" value="mscL"/>
    <property type="match status" value="1"/>
</dbReference>
<evidence type="ECO:0000256" key="3">
    <source>
        <dbReference type="ARBA" id="ARBA00022448"/>
    </source>
</evidence>
<accession>A0A1B2DEI1</accession>
<keyword evidence="4 10" id="KW-1003">Cell membrane</keyword>
<evidence type="ECO:0000256" key="2">
    <source>
        <dbReference type="ARBA" id="ARBA00007254"/>
    </source>
</evidence>
<organism evidence="11">
    <name type="scientific">Paenibacillus sp. BIHB 4019</name>
    <dbReference type="NCBI Taxonomy" id="1870819"/>
    <lineage>
        <taxon>Bacteria</taxon>
        <taxon>Bacillati</taxon>
        <taxon>Bacillota</taxon>
        <taxon>Bacilli</taxon>
        <taxon>Bacillales</taxon>
        <taxon>Paenibacillaceae</taxon>
        <taxon>Paenibacillus</taxon>
    </lineage>
</organism>
<comment type="function">
    <text evidence="10">Channel that opens in response to stretch forces in the membrane lipid bilayer. May participate in the regulation of osmotic pressure changes within the cell.</text>
</comment>
<reference evidence="11" key="1">
    <citation type="submission" date="2016-08" db="EMBL/GenBank/DDBJ databases">
        <title>Complete Genome Seqeunce of Paenibacillus sp. BIHB 4019 from tea rhizoplane.</title>
        <authorList>
            <person name="Thakur R."/>
            <person name="Swarnkar M.K."/>
            <person name="Gulati A."/>
        </authorList>
    </citation>
    <scope>NUCLEOTIDE SEQUENCE [LARGE SCALE GENOMIC DNA]</scope>
    <source>
        <strain evidence="11">BIHB4019</strain>
    </source>
</reference>
<comment type="similarity">
    <text evidence="2 10">Belongs to the MscL family.</text>
</comment>